<sequence length="156" mass="16856">MTCAKLVIAKIGFPPITDDARGAPNLARRDLRNLQTTRASLVGSAFASTHFDSCDIGNHGGTITRRATDTRVSRGKVSCFLVLEFILIEGSQIKGFVFSWSFGSMGTSGKKRKAIEERIELVSASSVRALVHEGQWKTVLSSSLIQLSIVDALSTL</sequence>
<reference evidence="1" key="2">
    <citation type="submission" date="2022-01" db="EMBL/GenBank/DDBJ databases">
        <authorList>
            <person name="Yamashiro T."/>
            <person name="Shiraishi A."/>
            <person name="Satake H."/>
            <person name="Nakayama K."/>
        </authorList>
    </citation>
    <scope>NUCLEOTIDE SEQUENCE</scope>
</reference>
<evidence type="ECO:0000313" key="1">
    <source>
        <dbReference type="EMBL" id="GJT21041.1"/>
    </source>
</evidence>
<accession>A0ABQ5C1Z2</accession>
<proteinExistence type="predicted"/>
<protein>
    <submittedName>
        <fullName evidence="1">Uncharacterized protein</fullName>
    </submittedName>
</protein>
<dbReference type="Proteomes" id="UP001151760">
    <property type="component" value="Unassembled WGS sequence"/>
</dbReference>
<keyword evidence="2" id="KW-1185">Reference proteome</keyword>
<gene>
    <name evidence="1" type="ORF">Tco_0890978</name>
</gene>
<organism evidence="1 2">
    <name type="scientific">Tanacetum coccineum</name>
    <dbReference type="NCBI Taxonomy" id="301880"/>
    <lineage>
        <taxon>Eukaryota</taxon>
        <taxon>Viridiplantae</taxon>
        <taxon>Streptophyta</taxon>
        <taxon>Embryophyta</taxon>
        <taxon>Tracheophyta</taxon>
        <taxon>Spermatophyta</taxon>
        <taxon>Magnoliopsida</taxon>
        <taxon>eudicotyledons</taxon>
        <taxon>Gunneridae</taxon>
        <taxon>Pentapetalae</taxon>
        <taxon>asterids</taxon>
        <taxon>campanulids</taxon>
        <taxon>Asterales</taxon>
        <taxon>Asteraceae</taxon>
        <taxon>Asteroideae</taxon>
        <taxon>Anthemideae</taxon>
        <taxon>Anthemidinae</taxon>
        <taxon>Tanacetum</taxon>
    </lineage>
</organism>
<reference evidence="1" key="1">
    <citation type="journal article" date="2022" name="Int. J. Mol. Sci.">
        <title>Draft Genome of Tanacetum Coccineum: Genomic Comparison of Closely Related Tanacetum-Family Plants.</title>
        <authorList>
            <person name="Yamashiro T."/>
            <person name="Shiraishi A."/>
            <person name="Nakayama K."/>
            <person name="Satake H."/>
        </authorList>
    </citation>
    <scope>NUCLEOTIDE SEQUENCE</scope>
</reference>
<name>A0ABQ5C1Z2_9ASTR</name>
<evidence type="ECO:0000313" key="2">
    <source>
        <dbReference type="Proteomes" id="UP001151760"/>
    </source>
</evidence>
<dbReference type="EMBL" id="BQNB010013855">
    <property type="protein sequence ID" value="GJT21041.1"/>
    <property type="molecule type" value="Genomic_DNA"/>
</dbReference>
<comment type="caution">
    <text evidence="1">The sequence shown here is derived from an EMBL/GenBank/DDBJ whole genome shotgun (WGS) entry which is preliminary data.</text>
</comment>